<dbReference type="Gene3D" id="1.10.10.10">
    <property type="entry name" value="Winged helix-like DNA-binding domain superfamily/Winged helix DNA-binding domain"/>
    <property type="match status" value="1"/>
</dbReference>
<dbReference type="PROSITE" id="PS51683">
    <property type="entry name" value="SAM_OMT_II"/>
    <property type="match status" value="1"/>
</dbReference>
<name>A0A0G4HBA9_9ALVE</name>
<dbReference type="InterPro" id="IPR016461">
    <property type="entry name" value="COMT-like"/>
</dbReference>
<keyword evidence="3" id="KW-0949">S-adenosyl-L-methionine</keyword>
<feature type="domain" description="O-methyltransferase C-terminal" evidence="5">
    <location>
        <begin position="304"/>
        <end position="517"/>
    </location>
</feature>
<evidence type="ECO:0000256" key="4">
    <source>
        <dbReference type="SAM" id="Phobius"/>
    </source>
</evidence>
<dbReference type="SUPFAM" id="SSF46785">
    <property type="entry name" value="Winged helix' DNA-binding domain"/>
    <property type="match status" value="1"/>
</dbReference>
<evidence type="ECO:0000256" key="2">
    <source>
        <dbReference type="ARBA" id="ARBA00022679"/>
    </source>
</evidence>
<evidence type="ECO:0000313" key="6">
    <source>
        <dbReference type="EMBL" id="CEM41252.1"/>
    </source>
</evidence>
<protein>
    <recommendedName>
        <fullName evidence="5">O-methyltransferase C-terminal domain-containing protein</fullName>
    </recommendedName>
</protein>
<keyword evidence="4" id="KW-0812">Transmembrane</keyword>
<dbReference type="PANTHER" id="PTHR43712">
    <property type="entry name" value="PUTATIVE (AFU_ORTHOLOGUE AFUA_4G14580)-RELATED"/>
    <property type="match status" value="1"/>
</dbReference>
<dbReference type="Gene3D" id="3.40.50.150">
    <property type="entry name" value="Vaccinia Virus protein VP39"/>
    <property type="match status" value="1"/>
</dbReference>
<dbReference type="AlphaFoldDB" id="A0A0G4HBA9"/>
<dbReference type="SUPFAM" id="SSF53335">
    <property type="entry name" value="S-adenosyl-L-methionine-dependent methyltransferases"/>
    <property type="match status" value="1"/>
</dbReference>
<keyword evidence="1" id="KW-0489">Methyltransferase</keyword>
<dbReference type="GO" id="GO:0008171">
    <property type="term" value="F:O-methyltransferase activity"/>
    <property type="evidence" value="ECO:0007669"/>
    <property type="project" value="InterPro"/>
</dbReference>
<keyword evidence="4" id="KW-1133">Transmembrane helix</keyword>
<evidence type="ECO:0000256" key="1">
    <source>
        <dbReference type="ARBA" id="ARBA00022603"/>
    </source>
</evidence>
<evidence type="ECO:0000256" key="3">
    <source>
        <dbReference type="ARBA" id="ARBA00022691"/>
    </source>
</evidence>
<keyword evidence="2" id="KW-0808">Transferase</keyword>
<dbReference type="InterPro" id="IPR036390">
    <property type="entry name" value="WH_DNA-bd_sf"/>
</dbReference>
<organism evidence="6">
    <name type="scientific">Chromera velia CCMP2878</name>
    <dbReference type="NCBI Taxonomy" id="1169474"/>
    <lineage>
        <taxon>Eukaryota</taxon>
        <taxon>Sar</taxon>
        <taxon>Alveolata</taxon>
        <taxon>Colpodellida</taxon>
        <taxon>Chromeraceae</taxon>
        <taxon>Chromera</taxon>
    </lineage>
</organism>
<sequence length="545" mass="60065">MRSKTFHLPLADFPPFSRFYRGGGVALTAAEEKDEDEDEEAGAAAAEARCRSSSVRVRGGLRVIRVQRERKGGDGITPSKETEENLRIPSKVLERTAAVPGEFEQGIYPLFFCVCFKMKSGLLFAIVATIVAILANVVPIYVYEGIPGVYPPPWPVYTFGLVLIDSFQALLDFITPPELQAVKLAQAYQDTEVVNSLARAGVFHVLHSAGDGKEFLSCPEIAKRLPSDVYAPFLCRLLEAAELLGAVKVKEVGAEKEKRFRITEVGKAFSGKGTTNGADWKDFLMVGRAEGIRESWHTGLPLALSTGRSGFMEATGSEMWEFFEPRPQVEGLFDRAMRSITLDCMRTALLDYKFGEFASMCDIGGGWGTALQKVLEANPSLQGTVFDRPSVVERSAAVLNQNNPELAKRVKWAAGSFLDGGGLPTDCDLYYMKMILHDWNDEDSVLILKHVADAMRKASGGASTRLILHESLTDTESRLMRKLVVVGTDIRMMAEQPPGARERSSTEFERLLEAAGMRMTRVVRLRGPLHIVEAALKENEQTSVE</sequence>
<proteinExistence type="predicted"/>
<dbReference type="GO" id="GO:0032259">
    <property type="term" value="P:methylation"/>
    <property type="evidence" value="ECO:0007669"/>
    <property type="project" value="UniProtKB-KW"/>
</dbReference>
<dbReference type="PANTHER" id="PTHR43712:SF2">
    <property type="entry name" value="O-METHYLTRANSFERASE CICE"/>
    <property type="match status" value="1"/>
</dbReference>
<gene>
    <name evidence="6" type="ORF">Cvel_25925</name>
</gene>
<dbReference type="VEuPathDB" id="CryptoDB:Cvel_25925"/>
<dbReference type="InterPro" id="IPR001077">
    <property type="entry name" value="COMT_C"/>
</dbReference>
<dbReference type="Pfam" id="PF00891">
    <property type="entry name" value="Methyltransf_2"/>
    <property type="match status" value="1"/>
</dbReference>
<accession>A0A0G4HBA9</accession>
<reference evidence="6" key="1">
    <citation type="submission" date="2014-11" db="EMBL/GenBank/DDBJ databases">
        <authorList>
            <person name="Otto D Thomas"/>
            <person name="Naeem Raeece"/>
        </authorList>
    </citation>
    <scope>NUCLEOTIDE SEQUENCE</scope>
</reference>
<feature type="transmembrane region" description="Helical" evidence="4">
    <location>
        <begin position="122"/>
        <end position="142"/>
    </location>
</feature>
<keyword evidence="4" id="KW-0472">Membrane</keyword>
<dbReference type="InterPro" id="IPR029063">
    <property type="entry name" value="SAM-dependent_MTases_sf"/>
</dbReference>
<dbReference type="InterPro" id="IPR036388">
    <property type="entry name" value="WH-like_DNA-bd_sf"/>
</dbReference>
<evidence type="ECO:0000259" key="5">
    <source>
        <dbReference type="Pfam" id="PF00891"/>
    </source>
</evidence>
<dbReference type="EMBL" id="CDMZ01002200">
    <property type="protein sequence ID" value="CEM41252.1"/>
    <property type="molecule type" value="Genomic_DNA"/>
</dbReference>